<reference evidence="4 5" key="1">
    <citation type="journal article" date="2013" name="Genome Announc.">
        <title>Draft Genome Sequence of a Highly Flagellated, Fast-Swimming Archaeon, Methanocaldococcus villosus Strain KIN24-T80 (DSM 22612).</title>
        <authorList>
            <person name="Thennarasu S."/>
            <person name="Polireddy D."/>
            <person name="Antony A."/>
            <person name="Yada M.R."/>
            <person name="Algarawi S."/>
            <person name="Sivakumar N."/>
        </authorList>
    </citation>
    <scope>NUCLEOTIDE SEQUENCE [LARGE SCALE GENOMIC DNA]</scope>
    <source>
        <strain evidence="4 5">KIN24-T80</strain>
    </source>
</reference>
<dbReference type="STRING" id="1069083.GCA_000371805_00615"/>
<dbReference type="PANTHER" id="PTHR43384">
    <property type="entry name" value="SEPTUM SITE-DETERMINING PROTEIN MIND HOMOLOG, CHLOROPLASTIC-RELATED"/>
    <property type="match status" value="1"/>
</dbReference>
<dbReference type="PATRIC" id="fig|1069083.5.peg.893"/>
<proteinExistence type="predicted"/>
<evidence type="ECO:0000313" key="5">
    <source>
        <dbReference type="Proteomes" id="UP000053695"/>
    </source>
</evidence>
<dbReference type="Proteomes" id="UP000053695">
    <property type="component" value="Unassembled WGS sequence"/>
</dbReference>
<evidence type="ECO:0000313" key="4">
    <source>
        <dbReference type="EMBL" id="ENN96106.1"/>
    </source>
</evidence>
<dbReference type="AlphaFoldDB" id="N6VSH4"/>
<organism evidence="4 5">
    <name type="scientific">Methanocaldococcus villosus KIN24-T80</name>
    <dbReference type="NCBI Taxonomy" id="1069083"/>
    <lineage>
        <taxon>Archaea</taxon>
        <taxon>Methanobacteriati</taxon>
        <taxon>Methanobacteriota</taxon>
        <taxon>Methanomada group</taxon>
        <taxon>Methanococci</taxon>
        <taxon>Methanococcales</taxon>
        <taxon>Methanocaldococcaceae</taxon>
        <taxon>Methanocaldococcus</taxon>
    </lineage>
</organism>
<dbReference type="PANTHER" id="PTHR43384:SF6">
    <property type="entry name" value="SEPTUM SITE-DETERMINING PROTEIN MIND HOMOLOG, CHLOROPLASTIC"/>
    <property type="match status" value="1"/>
</dbReference>
<keyword evidence="5" id="KW-1185">Reference proteome</keyword>
<dbReference type="GO" id="GO:0009898">
    <property type="term" value="C:cytoplasmic side of plasma membrane"/>
    <property type="evidence" value="ECO:0007669"/>
    <property type="project" value="TreeGrafter"/>
</dbReference>
<dbReference type="InterPro" id="IPR027417">
    <property type="entry name" value="P-loop_NTPase"/>
</dbReference>
<dbReference type="Gene3D" id="3.40.50.300">
    <property type="entry name" value="P-loop containing nucleotide triphosphate hydrolases"/>
    <property type="match status" value="1"/>
</dbReference>
<gene>
    <name evidence="4" type="ORF">J422_04553</name>
</gene>
<dbReference type="InterPro" id="IPR002586">
    <property type="entry name" value="CobQ/CobB/MinD/ParA_Nub-bd_dom"/>
</dbReference>
<accession>N6VSH4</accession>
<dbReference type="GO" id="GO:0016887">
    <property type="term" value="F:ATP hydrolysis activity"/>
    <property type="evidence" value="ECO:0007669"/>
    <property type="project" value="TreeGrafter"/>
</dbReference>
<keyword evidence="2" id="KW-0067">ATP-binding</keyword>
<protein>
    <submittedName>
        <fullName evidence="4">CODH nickel-insertion accessory protein CooC</fullName>
    </submittedName>
</protein>
<dbReference type="Pfam" id="PF01656">
    <property type="entry name" value="CbiA"/>
    <property type="match status" value="1"/>
</dbReference>
<dbReference type="SUPFAM" id="SSF52540">
    <property type="entry name" value="P-loop containing nucleoside triphosphate hydrolases"/>
    <property type="match status" value="1"/>
</dbReference>
<name>N6VSH4_9EURY</name>
<dbReference type="GO" id="GO:0005829">
    <property type="term" value="C:cytosol"/>
    <property type="evidence" value="ECO:0007669"/>
    <property type="project" value="TreeGrafter"/>
</dbReference>
<comment type="caution">
    <text evidence="4">The sequence shown here is derived from an EMBL/GenBank/DDBJ whole genome shotgun (WGS) entry which is preliminary data.</text>
</comment>
<dbReference type="PIRSF" id="PIRSF005647">
    <property type="entry name" value="CooC"/>
    <property type="match status" value="1"/>
</dbReference>
<dbReference type="InterPro" id="IPR050625">
    <property type="entry name" value="ParA/MinD_ATPase"/>
</dbReference>
<keyword evidence="1" id="KW-0547">Nucleotide-binding</keyword>
<sequence>MKIAIVGKGGVGKTFIASNLIKLFAKNGYKVIAIDCDNNPTLALSFNIYEDITPISKREDIIEERTGAKPGSFGAIFKINPKVDDLIDKLGYKVDDNITLLVMGTIEKSGEGCVCPASILLRRLLRHLVLKRDEVVILDMEAGLEHFGRKTLDGIDLMLIVVEPTKKSIITAKRIKKLAEDMGIKNIKVIINKVKGDIEKVKELVERELGIEVIGVIPYDEKVEKAELFGEELENSIALKEIEKIFKNL</sequence>
<dbReference type="FunFam" id="3.40.50.300:FF:001573">
    <property type="entry name" value="Carbon monoxide dehydrogenase accessory protein CooC"/>
    <property type="match status" value="1"/>
</dbReference>
<feature type="domain" description="CobQ/CobB/MinD/ParA nucleotide binding" evidence="3">
    <location>
        <begin position="5"/>
        <end position="231"/>
    </location>
</feature>
<dbReference type="RefSeq" id="WP_004591846.1">
    <property type="nucleotide sequence ID" value="NZ_APMM01000028.1"/>
</dbReference>
<dbReference type="EMBL" id="APMM01000028">
    <property type="protein sequence ID" value="ENN96106.1"/>
    <property type="molecule type" value="Genomic_DNA"/>
</dbReference>
<evidence type="ECO:0000256" key="1">
    <source>
        <dbReference type="ARBA" id="ARBA00022741"/>
    </source>
</evidence>
<dbReference type="GO" id="GO:0005524">
    <property type="term" value="F:ATP binding"/>
    <property type="evidence" value="ECO:0007669"/>
    <property type="project" value="UniProtKB-KW"/>
</dbReference>
<dbReference type="GO" id="GO:0051782">
    <property type="term" value="P:negative regulation of cell division"/>
    <property type="evidence" value="ECO:0007669"/>
    <property type="project" value="TreeGrafter"/>
</dbReference>
<evidence type="ECO:0000259" key="3">
    <source>
        <dbReference type="Pfam" id="PF01656"/>
    </source>
</evidence>
<evidence type="ECO:0000256" key="2">
    <source>
        <dbReference type="ARBA" id="ARBA00022840"/>
    </source>
</evidence>
<dbReference type="InterPro" id="IPR014433">
    <property type="entry name" value="CooC"/>
</dbReference>
<dbReference type="OrthoDB" id="31168at2157"/>